<accession>A0A7J7NUE7</accession>
<gene>
    <name evidence="1" type="ORF">GIB67_030571</name>
</gene>
<dbReference type="AlphaFoldDB" id="A0A7J7NUE7"/>
<proteinExistence type="predicted"/>
<name>A0A7J7NUE7_9MAGN</name>
<reference evidence="1 2" key="1">
    <citation type="journal article" date="2020" name="IScience">
        <title>Genome Sequencing of the Endangered Kingdonia uniflora (Circaeasteraceae, Ranunculales) Reveals Potential Mechanisms of Evolutionary Specialization.</title>
        <authorList>
            <person name="Sun Y."/>
            <person name="Deng T."/>
            <person name="Zhang A."/>
            <person name="Moore M.J."/>
            <person name="Landis J.B."/>
            <person name="Lin N."/>
            <person name="Zhang H."/>
            <person name="Zhang X."/>
            <person name="Huang J."/>
            <person name="Zhang X."/>
            <person name="Sun H."/>
            <person name="Wang H."/>
        </authorList>
    </citation>
    <scope>NUCLEOTIDE SEQUENCE [LARGE SCALE GENOMIC DNA]</scope>
    <source>
        <strain evidence="1">TB1705</strain>
        <tissue evidence="1">Leaf</tissue>
    </source>
</reference>
<dbReference type="Proteomes" id="UP000541444">
    <property type="component" value="Unassembled WGS sequence"/>
</dbReference>
<comment type="caution">
    <text evidence="1">The sequence shown here is derived from an EMBL/GenBank/DDBJ whole genome shotgun (WGS) entry which is preliminary data.</text>
</comment>
<organism evidence="1 2">
    <name type="scientific">Kingdonia uniflora</name>
    <dbReference type="NCBI Taxonomy" id="39325"/>
    <lineage>
        <taxon>Eukaryota</taxon>
        <taxon>Viridiplantae</taxon>
        <taxon>Streptophyta</taxon>
        <taxon>Embryophyta</taxon>
        <taxon>Tracheophyta</taxon>
        <taxon>Spermatophyta</taxon>
        <taxon>Magnoliopsida</taxon>
        <taxon>Ranunculales</taxon>
        <taxon>Circaeasteraceae</taxon>
        <taxon>Kingdonia</taxon>
    </lineage>
</organism>
<sequence length="59" mass="6916">MRFSKSFMHLYVSCCCDCKHLSCHPFSDSSSIHFRKAVLSIFWTATCSSAEWTYLHMYP</sequence>
<protein>
    <submittedName>
        <fullName evidence="1">Uncharacterized protein</fullName>
    </submittedName>
</protein>
<evidence type="ECO:0000313" key="1">
    <source>
        <dbReference type="EMBL" id="KAF6170594.1"/>
    </source>
</evidence>
<evidence type="ECO:0000313" key="2">
    <source>
        <dbReference type="Proteomes" id="UP000541444"/>
    </source>
</evidence>
<dbReference type="EMBL" id="JACGCM010000569">
    <property type="protein sequence ID" value="KAF6170594.1"/>
    <property type="molecule type" value="Genomic_DNA"/>
</dbReference>
<keyword evidence="2" id="KW-1185">Reference proteome</keyword>